<dbReference type="OrthoDB" id="3862662at2759"/>
<dbReference type="AlphaFoldDB" id="A0A9W9IPL5"/>
<dbReference type="SUPFAM" id="SSF51430">
    <property type="entry name" value="NAD(P)-linked oxidoreductase"/>
    <property type="match status" value="1"/>
</dbReference>
<keyword evidence="4" id="KW-1185">Reference proteome</keyword>
<dbReference type="InterPro" id="IPR036812">
    <property type="entry name" value="NAD(P)_OxRdtase_dom_sf"/>
</dbReference>
<protein>
    <recommendedName>
        <fullName evidence="2">NADP-dependent oxidoreductase domain-containing protein</fullName>
    </recommendedName>
</protein>
<reference evidence="3" key="2">
    <citation type="journal article" date="2023" name="IMA Fungus">
        <title>Comparative genomic study of the Penicillium genus elucidates a diverse pangenome and 15 lateral gene transfer events.</title>
        <authorList>
            <person name="Petersen C."/>
            <person name="Sorensen T."/>
            <person name="Nielsen M.R."/>
            <person name="Sondergaard T.E."/>
            <person name="Sorensen J.L."/>
            <person name="Fitzpatrick D.A."/>
            <person name="Frisvad J.C."/>
            <person name="Nielsen K.L."/>
        </authorList>
    </citation>
    <scope>NUCLEOTIDE SEQUENCE</scope>
    <source>
        <strain evidence="3">IBT 21917</strain>
    </source>
</reference>
<organism evidence="3 4">
    <name type="scientific">Penicillium capsulatum</name>
    <dbReference type="NCBI Taxonomy" id="69766"/>
    <lineage>
        <taxon>Eukaryota</taxon>
        <taxon>Fungi</taxon>
        <taxon>Dikarya</taxon>
        <taxon>Ascomycota</taxon>
        <taxon>Pezizomycotina</taxon>
        <taxon>Eurotiomycetes</taxon>
        <taxon>Eurotiomycetidae</taxon>
        <taxon>Eurotiales</taxon>
        <taxon>Aspergillaceae</taxon>
        <taxon>Penicillium</taxon>
    </lineage>
</organism>
<evidence type="ECO:0000259" key="2">
    <source>
        <dbReference type="Pfam" id="PF00248"/>
    </source>
</evidence>
<feature type="domain" description="NADP-dependent oxidoreductase" evidence="2">
    <location>
        <begin position="351"/>
        <end position="435"/>
    </location>
</feature>
<dbReference type="EMBL" id="JAPQKO010000002">
    <property type="protein sequence ID" value="KAJ5180735.1"/>
    <property type="molecule type" value="Genomic_DNA"/>
</dbReference>
<dbReference type="InterPro" id="IPR023210">
    <property type="entry name" value="NADP_OxRdtase_dom"/>
</dbReference>
<name>A0A9W9IPL5_9EURO</name>
<evidence type="ECO:0000313" key="3">
    <source>
        <dbReference type="EMBL" id="KAJ5180735.1"/>
    </source>
</evidence>
<gene>
    <name evidence="3" type="ORF">N7492_003945</name>
</gene>
<dbReference type="Proteomes" id="UP001146351">
    <property type="component" value="Unassembled WGS sequence"/>
</dbReference>
<dbReference type="CDD" id="cd12148">
    <property type="entry name" value="fungal_TF_MHR"/>
    <property type="match status" value="1"/>
</dbReference>
<accession>A0A9W9IPL5</accession>
<keyword evidence="1" id="KW-0560">Oxidoreductase</keyword>
<dbReference type="Pfam" id="PF00248">
    <property type="entry name" value="Aldo_ket_red"/>
    <property type="match status" value="1"/>
</dbReference>
<reference evidence="3" key="1">
    <citation type="submission" date="2022-11" db="EMBL/GenBank/DDBJ databases">
        <authorList>
            <person name="Petersen C."/>
        </authorList>
    </citation>
    <scope>NUCLEOTIDE SEQUENCE</scope>
    <source>
        <strain evidence="3">IBT 21917</strain>
    </source>
</reference>
<proteinExistence type="predicted"/>
<sequence>MGLVTYHPEIVEPSTIIDQTTLYLTTKSLFTQVQSSFPGSRALIQAGVIIASYEYATQRTNEAFASIGICARMGYAAGLDIGSRTEGSDHDSQAEEASTWWGIVIAERTIFCEVHAAHQPLISTFPPRDIALPNEPLSTEWDSATFTNIASRMCGPLLDDRDGLARVIQAAWLLDRVFTACQERDLDVRLARLKRLDHALRGYLALTMDQANGRWGLFCTANAMIFRALFILHGNVIYGTTGVARSSSYVAVETIIQMVQDIAATQHNMSLVDLDTLPPSRAFVFQAALQYLDELGAEGDRLDIVRTQITASLRMFGERWKAAPLITWPHLSSLGIWTEENISDLISRLDAAHIKRYDTAQLYPIPSPGSSERLLGSIRQLDYTIDTKIRFRSEALRKENMEESLRNSLENIGITKVNVLYAHTPDKTTPLADQAAR</sequence>
<dbReference type="GO" id="GO:0016491">
    <property type="term" value="F:oxidoreductase activity"/>
    <property type="evidence" value="ECO:0007669"/>
    <property type="project" value="UniProtKB-KW"/>
</dbReference>
<comment type="caution">
    <text evidence="3">The sequence shown here is derived from an EMBL/GenBank/DDBJ whole genome shotgun (WGS) entry which is preliminary data.</text>
</comment>
<evidence type="ECO:0000256" key="1">
    <source>
        <dbReference type="ARBA" id="ARBA00023002"/>
    </source>
</evidence>
<evidence type="ECO:0000313" key="4">
    <source>
        <dbReference type="Proteomes" id="UP001146351"/>
    </source>
</evidence>
<dbReference type="Gene3D" id="3.20.20.100">
    <property type="entry name" value="NADP-dependent oxidoreductase domain"/>
    <property type="match status" value="1"/>
</dbReference>